<dbReference type="EMBL" id="JABEYC010000098">
    <property type="protein sequence ID" value="KAF4982774.1"/>
    <property type="molecule type" value="Genomic_DNA"/>
</dbReference>
<organism evidence="1 2">
    <name type="scientific">Fusarium zealandicum</name>
    <dbReference type="NCBI Taxonomy" id="1053134"/>
    <lineage>
        <taxon>Eukaryota</taxon>
        <taxon>Fungi</taxon>
        <taxon>Dikarya</taxon>
        <taxon>Ascomycota</taxon>
        <taxon>Pezizomycotina</taxon>
        <taxon>Sordariomycetes</taxon>
        <taxon>Hypocreomycetidae</taxon>
        <taxon>Hypocreales</taxon>
        <taxon>Nectriaceae</taxon>
        <taxon>Fusarium</taxon>
        <taxon>Fusarium staphyleae species complex</taxon>
    </lineage>
</organism>
<dbReference type="AlphaFoldDB" id="A0A8H4USL6"/>
<accession>A0A8H4USL6</accession>
<evidence type="ECO:0000313" key="1">
    <source>
        <dbReference type="EMBL" id="KAF4982774.1"/>
    </source>
</evidence>
<proteinExistence type="predicted"/>
<reference evidence="1" key="2">
    <citation type="submission" date="2020-05" db="EMBL/GenBank/DDBJ databases">
        <authorList>
            <person name="Kim H.-S."/>
            <person name="Proctor R.H."/>
            <person name="Brown D.W."/>
        </authorList>
    </citation>
    <scope>NUCLEOTIDE SEQUENCE</scope>
    <source>
        <strain evidence="1">NRRL 22465</strain>
    </source>
</reference>
<reference evidence="1" key="1">
    <citation type="journal article" date="2020" name="BMC Genomics">
        <title>Correction to: Identification and distribution of gene clusters required for synthesis of sphingolipid metabolism inhibitors in diverse species of the filamentous fungus Fusarium.</title>
        <authorList>
            <person name="Kim H.S."/>
            <person name="Lohmar J.M."/>
            <person name="Busman M."/>
            <person name="Brown D.W."/>
            <person name="Naumann T.A."/>
            <person name="Divon H.H."/>
            <person name="Lysoe E."/>
            <person name="Uhlig S."/>
            <person name="Proctor R.H."/>
        </authorList>
    </citation>
    <scope>NUCLEOTIDE SEQUENCE</scope>
    <source>
        <strain evidence="1">NRRL 22465</strain>
    </source>
</reference>
<dbReference type="PANTHER" id="PTHR37540">
    <property type="entry name" value="TRANSCRIPTION FACTOR (ACR-2), PUTATIVE-RELATED-RELATED"/>
    <property type="match status" value="1"/>
</dbReference>
<protein>
    <submittedName>
        <fullName evidence="1">Uncharacterized protein</fullName>
    </submittedName>
</protein>
<dbReference type="PANTHER" id="PTHR37540:SF5">
    <property type="entry name" value="TRANSCRIPTION FACTOR DOMAIN-CONTAINING PROTEIN"/>
    <property type="match status" value="1"/>
</dbReference>
<evidence type="ECO:0000313" key="2">
    <source>
        <dbReference type="Proteomes" id="UP000635477"/>
    </source>
</evidence>
<comment type="caution">
    <text evidence="1">The sequence shown here is derived from an EMBL/GenBank/DDBJ whole genome shotgun (WGS) entry which is preliminary data.</text>
</comment>
<keyword evidence="2" id="KW-1185">Reference proteome</keyword>
<dbReference type="Proteomes" id="UP000635477">
    <property type="component" value="Unassembled WGS sequence"/>
</dbReference>
<gene>
    <name evidence="1" type="ORF">FZEAL_1675</name>
</gene>
<dbReference type="OrthoDB" id="4158087at2759"/>
<sequence>MHLQKGLNLLRTRLSAKDEDSKISNSTIGVVLKLASAAHFNGDLCAAREHMEGLVKMVRLRGGLGVFKGKQLLVDMLRCDLNIALLSGIEHVFFRQPSEPIVQYPDTLLTGQDDAMIPSPLLPIFQTLNPDLGTAWRAMKRFCSPVNRGTQTQRLMSPSLIYETMAAVTYRLVQMQFDIESINEAMRYGLLVYSHHIFLQWQDIQLPYHHFSADYRQCILSYKDSNKVSSRLMLWLLMSGAVSLYTTKDEDWPRDLLQEYISKREV</sequence>
<name>A0A8H4USL6_9HYPO</name>